<feature type="domain" description="Serine aminopeptidase S33" evidence="2">
    <location>
        <begin position="27"/>
        <end position="259"/>
    </location>
</feature>
<dbReference type="RefSeq" id="WP_005960170.1">
    <property type="nucleotide sequence ID" value="NZ_CAXOUM010000003.1"/>
</dbReference>
<gene>
    <name evidence="3" type="ORF">A2J07_06380</name>
</gene>
<dbReference type="PANTHER" id="PTHR22946:SF9">
    <property type="entry name" value="POLYKETIDE TRANSFERASE AF380"/>
    <property type="match status" value="1"/>
</dbReference>
<dbReference type="Pfam" id="PF12146">
    <property type="entry name" value="Hydrolase_4"/>
    <property type="match status" value="1"/>
</dbReference>
<sequence>MNMEHFEIYSEKNRIRGRKYFANPEKKKKKTILMCHGFAGIQDLFFPQYAAKFSEEGFDVVTFDYNGFGESEGTAEIVPNNQIQDILNMILYLKRDESLQGNKLLLWGSSLGGLYVLKLAALTKDIAGVYAQITFANGLRNNTLGLEEEGIEKYIHQIENIKYKEIRENKKLFLPLKRLLSDEQSKEFLENYKEVFPELMATKLSLSTIKHINELSVDNDLASIHVPVLLGKAIKDKVNSPMEMNFIYEHLTADKKLLEFDCGHYEIYVGDIFEQGVQEQIHWFEHI</sequence>
<dbReference type="Proteomes" id="UP000075816">
    <property type="component" value="Unassembled WGS sequence"/>
</dbReference>
<dbReference type="SUPFAM" id="SSF53474">
    <property type="entry name" value="alpha/beta-Hydrolases"/>
    <property type="match status" value="1"/>
</dbReference>
<dbReference type="InterPro" id="IPR022742">
    <property type="entry name" value="Hydrolase_4"/>
</dbReference>
<dbReference type="Gene3D" id="3.40.50.1820">
    <property type="entry name" value="alpha/beta hydrolase"/>
    <property type="match status" value="1"/>
</dbReference>
<accession>A0A170MUK2</accession>
<proteinExistence type="predicted"/>
<reference evidence="3 4" key="1">
    <citation type="submission" date="2016-03" db="EMBL/GenBank/DDBJ databases">
        <title>Comparative genomics of human isolates of Fusobacterium necrophorum.</title>
        <authorList>
            <person name="Jensen A."/>
            <person name="Bank S."/>
            <person name="Andersen P.S."/>
            <person name="Kristensen L.H."/>
            <person name="Prag J."/>
        </authorList>
    </citation>
    <scope>NUCLEOTIDE SEQUENCE [LARGE SCALE GENOMIC DNA]</scope>
    <source>
        <strain evidence="3 4">LS_1264</strain>
    </source>
</reference>
<dbReference type="InterPro" id="IPR050261">
    <property type="entry name" value="FrsA_esterase"/>
</dbReference>
<dbReference type="EMBL" id="LVEA01000053">
    <property type="protein sequence ID" value="KYL03013.1"/>
    <property type="molecule type" value="Genomic_DNA"/>
</dbReference>
<evidence type="ECO:0000259" key="2">
    <source>
        <dbReference type="Pfam" id="PF12146"/>
    </source>
</evidence>
<dbReference type="AlphaFoldDB" id="A0A170MUK2"/>
<evidence type="ECO:0000256" key="1">
    <source>
        <dbReference type="ARBA" id="ARBA00022801"/>
    </source>
</evidence>
<keyword evidence="1" id="KW-0378">Hydrolase</keyword>
<protein>
    <submittedName>
        <fullName evidence="3">Lysophospholipase</fullName>
    </submittedName>
</protein>
<dbReference type="KEGG" id="fnf:BSQ88_07295"/>
<evidence type="ECO:0000313" key="4">
    <source>
        <dbReference type="Proteomes" id="UP000075816"/>
    </source>
</evidence>
<evidence type="ECO:0000313" key="3">
    <source>
        <dbReference type="EMBL" id="KYL03013.1"/>
    </source>
</evidence>
<dbReference type="GO" id="GO:0052689">
    <property type="term" value="F:carboxylic ester hydrolase activity"/>
    <property type="evidence" value="ECO:0007669"/>
    <property type="project" value="UniProtKB-ARBA"/>
</dbReference>
<organism evidence="3 4">
    <name type="scientific">Fusobacterium necrophorum subsp. funduliforme</name>
    <dbReference type="NCBI Taxonomy" id="143387"/>
    <lineage>
        <taxon>Bacteria</taxon>
        <taxon>Fusobacteriati</taxon>
        <taxon>Fusobacteriota</taxon>
        <taxon>Fusobacteriia</taxon>
        <taxon>Fusobacteriales</taxon>
        <taxon>Fusobacteriaceae</taxon>
        <taxon>Fusobacterium</taxon>
    </lineage>
</organism>
<dbReference type="InterPro" id="IPR029058">
    <property type="entry name" value="AB_hydrolase_fold"/>
</dbReference>
<comment type="caution">
    <text evidence="3">The sequence shown here is derived from an EMBL/GenBank/DDBJ whole genome shotgun (WGS) entry which is preliminary data.</text>
</comment>
<dbReference type="eggNOG" id="COG1073">
    <property type="taxonomic scope" value="Bacteria"/>
</dbReference>
<name>A0A170MUK2_9FUSO</name>
<dbReference type="PANTHER" id="PTHR22946">
    <property type="entry name" value="DIENELACTONE HYDROLASE DOMAIN-CONTAINING PROTEIN-RELATED"/>
    <property type="match status" value="1"/>
</dbReference>